<dbReference type="Proteomes" id="UP000035199">
    <property type="component" value="Chromosome"/>
</dbReference>
<proteinExistence type="predicted"/>
<sequence length="163" mass="18531">MILFPNCGFHLAFLLNPCNPNVFMIRATRLWLTGPQSYTSDKFRSDTLGTITPIRTIKDRTNTHSQQAILKDFCIPFVLRVAPFVVRGSVDIKDLTHPLHRVLGVVVIDKLEADHQFVSSAKYFAALRKMSRSSRTLSSSLCNRRFSCSNCWIRSVSLVFFSC</sequence>
<evidence type="ECO:0000313" key="1">
    <source>
        <dbReference type="EMBL" id="AKK06543.1"/>
    </source>
</evidence>
<organism evidence="1 2">
    <name type="scientific">Corynebacterium mustelae</name>
    <dbReference type="NCBI Taxonomy" id="571915"/>
    <lineage>
        <taxon>Bacteria</taxon>
        <taxon>Bacillati</taxon>
        <taxon>Actinomycetota</taxon>
        <taxon>Actinomycetes</taxon>
        <taxon>Mycobacteriales</taxon>
        <taxon>Corynebacteriaceae</taxon>
        <taxon>Corynebacterium</taxon>
    </lineage>
</organism>
<dbReference type="KEGG" id="cmv:CMUST_11140"/>
<accession>A0A0G3H3Y3</accession>
<gene>
    <name evidence="1" type="ORF">CMUST_11140</name>
</gene>
<name>A0A0G3H3Y3_9CORY</name>
<evidence type="ECO:0000313" key="2">
    <source>
        <dbReference type="Proteomes" id="UP000035199"/>
    </source>
</evidence>
<dbReference type="AlphaFoldDB" id="A0A0G3H3Y3"/>
<protein>
    <submittedName>
        <fullName evidence="1">Uncharacterized protein</fullName>
    </submittedName>
</protein>
<keyword evidence="2" id="KW-1185">Reference proteome</keyword>
<reference evidence="2" key="2">
    <citation type="submission" date="2015-05" db="EMBL/GenBank/DDBJ databases">
        <title>Complete genome sequence of Corynebacterium mustelae DSM 45274, isolated from various tissues of a male ferret with lethal sepsis.</title>
        <authorList>
            <person name="Ruckert C."/>
            <person name="Albersmeier A."/>
            <person name="Winkler A."/>
            <person name="Tauch A."/>
        </authorList>
    </citation>
    <scope>NUCLEOTIDE SEQUENCE [LARGE SCALE GENOMIC DNA]</scope>
    <source>
        <strain evidence="2">DSM 45274</strain>
    </source>
</reference>
<reference evidence="1 2" key="1">
    <citation type="journal article" date="2015" name="Genome Announc.">
        <title>Complete Genome Sequence of the Type Strain Corynebacterium mustelae DSM 45274, Isolated from Various Tissues of a Male Ferret with Lethal Sepsis.</title>
        <authorList>
            <person name="Ruckert C."/>
            <person name="Eimer J."/>
            <person name="Winkler A."/>
            <person name="Tauch A."/>
        </authorList>
    </citation>
    <scope>NUCLEOTIDE SEQUENCE [LARGE SCALE GENOMIC DNA]</scope>
    <source>
        <strain evidence="1 2">DSM 45274</strain>
    </source>
</reference>
<dbReference type="EMBL" id="CP011542">
    <property type="protein sequence ID" value="AKK06543.1"/>
    <property type="molecule type" value="Genomic_DNA"/>
</dbReference>